<evidence type="ECO:0000256" key="4">
    <source>
        <dbReference type="ARBA" id="ARBA00022840"/>
    </source>
</evidence>
<evidence type="ECO:0000256" key="1">
    <source>
        <dbReference type="ARBA" id="ARBA00005417"/>
    </source>
</evidence>
<dbReference type="Gene3D" id="3.40.50.300">
    <property type="entry name" value="P-loop containing nucleotide triphosphate hydrolases"/>
    <property type="match status" value="1"/>
</dbReference>
<gene>
    <name evidence="5" type="ORF">CACET_c26800</name>
</gene>
<dbReference type="KEGG" id="cace:CACET_c26800"/>
<dbReference type="Proteomes" id="UP000035704">
    <property type="component" value="Chromosome"/>
</dbReference>
<dbReference type="PANTHER" id="PTHR43335:SF4">
    <property type="entry name" value="ABC TRANSPORTER, ATP-BINDING PROTEIN"/>
    <property type="match status" value="1"/>
</dbReference>
<keyword evidence="4" id="KW-0067">ATP-binding</keyword>
<dbReference type="PROSITE" id="PS50893">
    <property type="entry name" value="ABC_TRANSPORTER_2"/>
    <property type="match status" value="1"/>
</dbReference>
<dbReference type="PANTHER" id="PTHR43335">
    <property type="entry name" value="ABC TRANSPORTER, ATP-BINDING PROTEIN"/>
    <property type="match status" value="1"/>
</dbReference>
<evidence type="ECO:0000313" key="6">
    <source>
        <dbReference type="Proteomes" id="UP000035704"/>
    </source>
</evidence>
<keyword evidence="3" id="KW-0547">Nucleotide-binding</keyword>
<dbReference type="STRING" id="84022.CACET_c26800"/>
<proteinExistence type="inferred from homology"/>
<dbReference type="GO" id="GO:0005524">
    <property type="term" value="F:ATP binding"/>
    <property type="evidence" value="ECO:0007669"/>
    <property type="project" value="UniProtKB-KW"/>
</dbReference>
<dbReference type="InterPro" id="IPR003439">
    <property type="entry name" value="ABC_transporter-like_ATP-bd"/>
</dbReference>
<name>A0A0D8I663_9CLOT</name>
<keyword evidence="6" id="KW-1185">Reference proteome</keyword>
<evidence type="ECO:0000313" key="5">
    <source>
        <dbReference type="EMBL" id="AKL96125.1"/>
    </source>
</evidence>
<comment type="similarity">
    <text evidence="1">Belongs to the ABC transporter superfamily.</text>
</comment>
<dbReference type="RefSeq" id="WP_044826410.1">
    <property type="nucleotide sequence ID" value="NZ_CP009687.1"/>
</dbReference>
<keyword evidence="2" id="KW-0813">Transport</keyword>
<dbReference type="EMBL" id="CP009687">
    <property type="protein sequence ID" value="AKL96125.1"/>
    <property type="molecule type" value="Genomic_DNA"/>
</dbReference>
<reference evidence="5 6" key="1">
    <citation type="submission" date="2014-10" db="EMBL/GenBank/DDBJ databases">
        <title>Genome sequence of Clostridium aceticum DSM 1496.</title>
        <authorList>
            <person name="Poehlein A."/>
            <person name="Schiel-Bengelsdorf B."/>
            <person name="Gottschalk G."/>
            <person name="Duerre P."/>
            <person name="Daniel R."/>
        </authorList>
    </citation>
    <scope>NUCLEOTIDE SEQUENCE [LARGE SCALE GENOMIC DNA]</scope>
    <source>
        <strain evidence="5 6">DSM 1496</strain>
    </source>
</reference>
<evidence type="ECO:0000256" key="2">
    <source>
        <dbReference type="ARBA" id="ARBA00022448"/>
    </source>
</evidence>
<organism evidence="5 6">
    <name type="scientific">Clostridium aceticum</name>
    <dbReference type="NCBI Taxonomy" id="84022"/>
    <lineage>
        <taxon>Bacteria</taxon>
        <taxon>Bacillati</taxon>
        <taxon>Bacillota</taxon>
        <taxon>Clostridia</taxon>
        <taxon>Eubacteriales</taxon>
        <taxon>Clostridiaceae</taxon>
        <taxon>Clostridium</taxon>
    </lineage>
</organism>
<dbReference type="InterPro" id="IPR003593">
    <property type="entry name" value="AAA+_ATPase"/>
</dbReference>
<dbReference type="AlphaFoldDB" id="A0A0D8I663"/>
<dbReference type="PATRIC" id="fig|84022.5.peg.2556"/>
<accession>A0A0D8I663</accession>
<evidence type="ECO:0000256" key="3">
    <source>
        <dbReference type="ARBA" id="ARBA00022741"/>
    </source>
</evidence>
<dbReference type="InterPro" id="IPR027417">
    <property type="entry name" value="P-loop_NTPase"/>
</dbReference>
<dbReference type="SMART" id="SM00382">
    <property type="entry name" value="AAA"/>
    <property type="match status" value="1"/>
</dbReference>
<dbReference type="Pfam" id="PF00005">
    <property type="entry name" value="ABC_tran"/>
    <property type="match status" value="1"/>
</dbReference>
<dbReference type="SUPFAM" id="SSF52540">
    <property type="entry name" value="P-loop containing nucleoside triphosphate hydrolases"/>
    <property type="match status" value="1"/>
</dbReference>
<dbReference type="OrthoDB" id="9804819at2"/>
<protein>
    <submittedName>
        <fullName evidence="5">ABC-type multidrug transport system, ATpase component</fullName>
    </submittedName>
</protein>
<dbReference type="GO" id="GO:0016887">
    <property type="term" value="F:ATP hydrolysis activity"/>
    <property type="evidence" value="ECO:0007669"/>
    <property type="project" value="InterPro"/>
</dbReference>
<sequence>MQIFSRQKNSDRAAIQIEGLHKNFGNFSALNNLSLEVKRGEIYGFLGLNGAGKTTTIKTLLAMLRPSSGKLHILGERVYAGNYKLWDKIGYLEETTFYPELTVIENMDIARRMQRVSDKASVNQAICKMGLEPYKNKKARNLSMGNKQRLGLAKAIIHNPQVLILDEPINALDPAGVVEVRNMLNDLANSGVTVFISSHLIEELSKVATRIGIIHNGHLVQEIEMDRLEQVLQKNLALDGRDRNAIKRVLKEQGYTFEEMMDGHFKLTDSHAVDAPERLVELLVGVNQPPTLLRIMTETLEGYFLRTIEITGGNQ</sequence>